<proteinExistence type="predicted"/>
<dbReference type="CGD" id="CAL0000159938">
    <property type="gene designation" value="Cd36_51620"/>
</dbReference>
<dbReference type="RefSeq" id="XP_002420466.1">
    <property type="nucleotide sequence ID" value="XM_002420421.1"/>
</dbReference>
<dbReference type="AlphaFoldDB" id="B9WHA3"/>
<dbReference type="GeneID" id="8048154"/>
<feature type="region of interest" description="Disordered" evidence="1">
    <location>
        <begin position="192"/>
        <end position="215"/>
    </location>
</feature>
<dbReference type="GO" id="GO:0003735">
    <property type="term" value="F:structural constituent of ribosome"/>
    <property type="evidence" value="ECO:0007669"/>
    <property type="project" value="InterPro"/>
</dbReference>
<dbReference type="VEuPathDB" id="FungiDB:CD36_51620"/>
<dbReference type="OrthoDB" id="5587740at2759"/>
<feature type="compositionally biased region" description="Acidic residues" evidence="1">
    <location>
        <begin position="152"/>
        <end position="169"/>
    </location>
</feature>
<keyword evidence="4" id="KW-0687">Ribonucleoprotein</keyword>
<evidence type="ECO:0000256" key="1">
    <source>
        <dbReference type="SAM" id="MobiDB-lite"/>
    </source>
</evidence>
<keyword evidence="5" id="KW-1185">Reference proteome</keyword>
<protein>
    <submittedName>
        <fullName evidence="4">Mitochondrial ribosomal protein, large subunit, putative</fullName>
    </submittedName>
</protein>
<dbReference type="Gene3D" id="6.20.130.10">
    <property type="match status" value="1"/>
</dbReference>
<evidence type="ECO:0000259" key="2">
    <source>
        <dbReference type="Pfam" id="PF21492"/>
    </source>
</evidence>
<dbReference type="InterPro" id="IPR034600">
    <property type="entry name" value="Ribosomal_bL31m"/>
</dbReference>
<feature type="domain" description="Ribosomal protein bL31m N-terminal" evidence="2">
    <location>
        <begin position="48"/>
        <end position="105"/>
    </location>
</feature>
<dbReference type="InterPro" id="IPR048874">
    <property type="entry name" value="Ribosomal_bL31m_N"/>
</dbReference>
<dbReference type="Proteomes" id="UP000002605">
    <property type="component" value="Chromosome 5"/>
</dbReference>
<sequence>MLIKRIISLKSLPISVISTRSKSTTSSSSSSSSSSGSSSPYGDVNLSNRRIMKRIIQGKARPAIFYQFETLIELSDGSVIKRYSQAPKDEIRMINDQRNNLIWNPNNNDLINGGGLGGGDLQAKGKINKFKSKFANSFEEGEREEQQKEVVVDEGEGEREGEGEGEVDEEIIRRKQLELQKARDEELFELMGENAQEVDGGGKLYDKKADKKRFK</sequence>
<feature type="region of interest" description="Disordered" evidence="1">
    <location>
        <begin position="137"/>
        <end position="171"/>
    </location>
</feature>
<dbReference type="GO" id="GO:0005762">
    <property type="term" value="C:mitochondrial large ribosomal subunit"/>
    <property type="evidence" value="ECO:0007669"/>
    <property type="project" value="InterPro"/>
</dbReference>
<evidence type="ECO:0000313" key="3">
    <source>
        <dbReference type="CGD" id="CAL0000159938"/>
    </source>
</evidence>
<dbReference type="PANTHER" id="PTHR28174">
    <property type="entry name" value="54S RIBOSOMAL PROTEIN L36, MITOCHONDRIAL"/>
    <property type="match status" value="1"/>
</dbReference>
<accession>B9WHA3</accession>
<feature type="compositionally biased region" description="Low complexity" evidence="1">
    <location>
        <begin position="20"/>
        <end position="39"/>
    </location>
</feature>
<organism evidence="4 5">
    <name type="scientific">Candida dubliniensis (strain CD36 / ATCC MYA-646 / CBS 7987 / NCPF 3949 / NRRL Y-17841)</name>
    <name type="common">Yeast</name>
    <dbReference type="NCBI Taxonomy" id="573826"/>
    <lineage>
        <taxon>Eukaryota</taxon>
        <taxon>Fungi</taxon>
        <taxon>Dikarya</taxon>
        <taxon>Ascomycota</taxon>
        <taxon>Saccharomycotina</taxon>
        <taxon>Pichiomycetes</taxon>
        <taxon>Debaryomycetaceae</taxon>
        <taxon>Candida/Lodderomyces clade</taxon>
        <taxon>Candida</taxon>
    </lineage>
</organism>
<feature type="region of interest" description="Disordered" evidence="1">
    <location>
        <begin position="20"/>
        <end position="43"/>
    </location>
</feature>
<name>B9WHA3_CANDC</name>
<dbReference type="PANTHER" id="PTHR28174:SF1">
    <property type="entry name" value="LARGE RIBOSOMAL SUBUNIT PROTEIN BL31M"/>
    <property type="match status" value="1"/>
</dbReference>
<dbReference type="EMBL" id="FM992692">
    <property type="protein sequence ID" value="CAX41545.1"/>
    <property type="molecule type" value="Genomic_DNA"/>
</dbReference>
<dbReference type="KEGG" id="cdu:CD36_51620"/>
<evidence type="ECO:0000313" key="4">
    <source>
        <dbReference type="EMBL" id="CAX41545.1"/>
    </source>
</evidence>
<evidence type="ECO:0000313" key="5">
    <source>
        <dbReference type="Proteomes" id="UP000002605"/>
    </source>
</evidence>
<dbReference type="eggNOG" id="ENOG502RZ6E">
    <property type="taxonomic scope" value="Eukaryota"/>
</dbReference>
<keyword evidence="4" id="KW-0689">Ribosomal protein</keyword>
<dbReference type="HOGENOM" id="CLU_130029_1_0_1"/>
<dbReference type="GO" id="GO:0032543">
    <property type="term" value="P:mitochondrial translation"/>
    <property type="evidence" value="ECO:0007669"/>
    <property type="project" value="InterPro"/>
</dbReference>
<dbReference type="Pfam" id="PF21492">
    <property type="entry name" value="bL31_N"/>
    <property type="match status" value="1"/>
</dbReference>
<reference evidence="4 5" key="1">
    <citation type="journal article" date="2009" name="Genome Res.">
        <title>Comparative genomics of the fungal pathogens Candida dubliniensis and Candida albicans.</title>
        <authorList>
            <person name="Jackson A.P."/>
            <person name="Gamble J.A."/>
            <person name="Yeomans T."/>
            <person name="Moran G.P."/>
            <person name="Saunders D."/>
            <person name="Harris D."/>
            <person name="Aslett M."/>
            <person name="Barrell J.F."/>
            <person name="Butler G."/>
            <person name="Citiulo F."/>
            <person name="Coleman D.C."/>
            <person name="de Groot P.W.J."/>
            <person name="Goodwin T.J."/>
            <person name="Quail M.A."/>
            <person name="McQuillan J."/>
            <person name="Munro C.A."/>
            <person name="Pain A."/>
            <person name="Poulter R.T."/>
            <person name="Rajandream M.A."/>
            <person name="Renauld H."/>
            <person name="Spiering M.J."/>
            <person name="Tivey A."/>
            <person name="Gow N.A.R."/>
            <person name="Barrell B."/>
            <person name="Sullivan D.J."/>
            <person name="Berriman M."/>
        </authorList>
    </citation>
    <scope>NUCLEOTIDE SEQUENCE [LARGE SCALE GENOMIC DNA]</scope>
    <source>
        <strain evidence="5">CD36 / ATCC MYA-646 / CBS 7987 / NCPF 3949 / NRRL Y-17841</strain>
    </source>
</reference>
<gene>
    <name evidence="3" type="ordered locus">Cd36_51620</name>
    <name evidence="4" type="ORF">CD36_51620</name>
</gene>